<gene>
    <name evidence="1" type="ORF">HRR80_001502</name>
</gene>
<evidence type="ECO:0000313" key="1">
    <source>
        <dbReference type="EMBL" id="KAJ8994802.1"/>
    </source>
</evidence>
<organism evidence="1 2">
    <name type="scientific">Exophiala dermatitidis</name>
    <name type="common">Black yeast-like fungus</name>
    <name type="synonym">Wangiella dermatitidis</name>
    <dbReference type="NCBI Taxonomy" id="5970"/>
    <lineage>
        <taxon>Eukaryota</taxon>
        <taxon>Fungi</taxon>
        <taxon>Dikarya</taxon>
        <taxon>Ascomycota</taxon>
        <taxon>Pezizomycotina</taxon>
        <taxon>Eurotiomycetes</taxon>
        <taxon>Chaetothyriomycetidae</taxon>
        <taxon>Chaetothyriales</taxon>
        <taxon>Herpotrichiellaceae</taxon>
        <taxon>Exophiala</taxon>
    </lineage>
</organism>
<dbReference type="EMBL" id="JAJGCB010000002">
    <property type="protein sequence ID" value="KAJ8994802.1"/>
    <property type="molecule type" value="Genomic_DNA"/>
</dbReference>
<comment type="caution">
    <text evidence="1">The sequence shown here is derived from an EMBL/GenBank/DDBJ whole genome shotgun (WGS) entry which is preliminary data.</text>
</comment>
<dbReference type="AlphaFoldDB" id="A0AAN6IXY0"/>
<reference evidence="1" key="1">
    <citation type="submission" date="2023-01" db="EMBL/GenBank/DDBJ databases">
        <title>Exophiala dermititidis isolated from Cystic Fibrosis Patient.</title>
        <authorList>
            <person name="Kurbessoian T."/>
            <person name="Crocker A."/>
            <person name="Murante D."/>
            <person name="Hogan D.A."/>
            <person name="Stajich J.E."/>
        </authorList>
    </citation>
    <scope>NUCLEOTIDE SEQUENCE</scope>
    <source>
        <strain evidence="1">Ex8</strain>
    </source>
</reference>
<name>A0AAN6IXY0_EXODE</name>
<evidence type="ECO:0000313" key="2">
    <source>
        <dbReference type="Proteomes" id="UP001161757"/>
    </source>
</evidence>
<proteinExistence type="predicted"/>
<sequence>MLGIVDRILLQKNRSSLAAITNVVQIIQLHSIEIQFNFLLLPVVCSTLLWASGQKALNKVLKRFDPLFAKTLKTDRGIGHQNHTVDNGVYGAVDVPGQRECVCASIRHALMPFMPFMYLFASA</sequence>
<dbReference type="Proteomes" id="UP001161757">
    <property type="component" value="Unassembled WGS sequence"/>
</dbReference>
<protein>
    <submittedName>
        <fullName evidence="1">Uncharacterized protein</fullName>
    </submittedName>
</protein>
<accession>A0AAN6IXY0</accession>